<keyword evidence="3" id="KW-1185">Reference proteome</keyword>
<dbReference type="Proteomes" id="UP000267821">
    <property type="component" value="Unassembled WGS sequence"/>
</dbReference>
<evidence type="ECO:0000313" key="2">
    <source>
        <dbReference type="EMBL" id="RPB24488.1"/>
    </source>
</evidence>
<reference evidence="2 3" key="1">
    <citation type="journal article" date="2018" name="Nat. Ecol. Evol.">
        <title>Pezizomycetes genomes reveal the molecular basis of ectomycorrhizal truffle lifestyle.</title>
        <authorList>
            <person name="Murat C."/>
            <person name="Payen T."/>
            <person name="Noel B."/>
            <person name="Kuo A."/>
            <person name="Morin E."/>
            <person name="Chen J."/>
            <person name="Kohler A."/>
            <person name="Krizsan K."/>
            <person name="Balestrini R."/>
            <person name="Da Silva C."/>
            <person name="Montanini B."/>
            <person name="Hainaut M."/>
            <person name="Levati E."/>
            <person name="Barry K.W."/>
            <person name="Belfiori B."/>
            <person name="Cichocki N."/>
            <person name="Clum A."/>
            <person name="Dockter R.B."/>
            <person name="Fauchery L."/>
            <person name="Guy J."/>
            <person name="Iotti M."/>
            <person name="Le Tacon F."/>
            <person name="Lindquist E.A."/>
            <person name="Lipzen A."/>
            <person name="Malagnac F."/>
            <person name="Mello A."/>
            <person name="Molinier V."/>
            <person name="Miyauchi S."/>
            <person name="Poulain J."/>
            <person name="Riccioni C."/>
            <person name="Rubini A."/>
            <person name="Sitrit Y."/>
            <person name="Splivallo R."/>
            <person name="Traeger S."/>
            <person name="Wang M."/>
            <person name="Zifcakova L."/>
            <person name="Wipf D."/>
            <person name="Zambonelli A."/>
            <person name="Paolocci F."/>
            <person name="Nowrousian M."/>
            <person name="Ottonello S."/>
            <person name="Baldrian P."/>
            <person name="Spatafora J.W."/>
            <person name="Henrissat B."/>
            <person name="Nagy L.G."/>
            <person name="Aury J.M."/>
            <person name="Wincker P."/>
            <person name="Grigoriev I.V."/>
            <person name="Bonfante P."/>
            <person name="Martin F.M."/>
        </authorList>
    </citation>
    <scope>NUCLEOTIDE SEQUENCE [LARGE SCALE GENOMIC DNA]</scope>
    <source>
        <strain evidence="2 3">ATCC MYA-4762</strain>
    </source>
</reference>
<dbReference type="STRING" id="1051890.A0A3N4LS29"/>
<name>A0A3N4LS29_9PEZI</name>
<sequence>MPRPLQRKPQNPPDHVPAKKYRSEADHKDQKAQVAQYGSRTASRTQSDSRQSQTSKPKLRATVSRNAPHPTVSKPQYALTQPLLFGGRHNLNTTPYLIHLSYSTSAAQDSALARLSTFTESRDHVGKYLGLREIKERRLRICKGYEGHNMAVEKIARWLEKMWVTEVMDTCGPGDRAGKWWVEFCTSEEVQLIDILEEVGILRLGLTNEAEKFGQVDMRPVPTFQISQPSGHLQLQRAAKKFQQPTHFCSTLSSFSVMHSPSAYLISQLRANKDHSMMQTTAHELAHFAYHSSPQYRALVGSLYGEMSDITRTYIESVLVEGVGYAGEVCVDEWQAYLVAEGEAYLLPDKTKYPSVVGRAESKKEYSAAHLRGIRRELERARVSLRAEWDKGSSKAVTK</sequence>
<dbReference type="AlphaFoldDB" id="A0A3N4LS29"/>
<dbReference type="OrthoDB" id="5324153at2759"/>
<feature type="compositionally biased region" description="Low complexity" evidence="1">
    <location>
        <begin position="39"/>
        <end position="55"/>
    </location>
</feature>
<feature type="region of interest" description="Disordered" evidence="1">
    <location>
        <begin position="1"/>
        <end position="75"/>
    </location>
</feature>
<organism evidence="2 3">
    <name type="scientific">Terfezia boudieri ATCC MYA-4762</name>
    <dbReference type="NCBI Taxonomy" id="1051890"/>
    <lineage>
        <taxon>Eukaryota</taxon>
        <taxon>Fungi</taxon>
        <taxon>Dikarya</taxon>
        <taxon>Ascomycota</taxon>
        <taxon>Pezizomycotina</taxon>
        <taxon>Pezizomycetes</taxon>
        <taxon>Pezizales</taxon>
        <taxon>Pezizaceae</taxon>
        <taxon>Terfezia</taxon>
    </lineage>
</organism>
<dbReference type="InParanoid" id="A0A3N4LS29"/>
<evidence type="ECO:0000313" key="3">
    <source>
        <dbReference type="Proteomes" id="UP000267821"/>
    </source>
</evidence>
<dbReference type="EMBL" id="ML121541">
    <property type="protein sequence ID" value="RPB24488.1"/>
    <property type="molecule type" value="Genomic_DNA"/>
</dbReference>
<feature type="compositionally biased region" description="Basic and acidic residues" evidence="1">
    <location>
        <begin position="21"/>
        <end position="31"/>
    </location>
</feature>
<evidence type="ECO:0000256" key="1">
    <source>
        <dbReference type="SAM" id="MobiDB-lite"/>
    </source>
</evidence>
<protein>
    <submittedName>
        <fullName evidence="2">Uncharacterized protein</fullName>
    </submittedName>
</protein>
<gene>
    <name evidence="2" type="ORF">L211DRAFT_848802</name>
</gene>
<accession>A0A3N4LS29</accession>
<proteinExistence type="predicted"/>